<name>H8WYT0_CANO9</name>
<feature type="region of interest" description="Disordered" evidence="1">
    <location>
        <begin position="1"/>
        <end position="77"/>
    </location>
</feature>
<dbReference type="AlphaFoldDB" id="H8WYT0"/>
<dbReference type="GeneID" id="14537264"/>
<feature type="compositionally biased region" description="Low complexity" evidence="1">
    <location>
        <begin position="38"/>
        <end position="52"/>
    </location>
</feature>
<dbReference type="RefSeq" id="XP_003867000.1">
    <property type="nucleotide sequence ID" value="XM_003866952.1"/>
</dbReference>
<protein>
    <submittedName>
        <fullName evidence="2">Uncharacterized protein</fullName>
    </submittedName>
</protein>
<sequence>MPPNTKTLKQQPSKLDLIDDTTLTSLPFPPPPPIKRPSAVASQSSSSSSTAAGGDRRSNKLNSIQSNQSGTTCSDQMETECVGDLNFQNIGEDDAEEEDEDLYEYSYEEEDPIVLVEDYLSLRETTPSYTTIPASSSHMTSSTCSTSSDHHLLRQKSLANFKKRVLSSSTNSSTDTIILQPEERITSTTSSHKSPSSSSSSLIAQRQPRQQSDDLQAIFGDLPSFHLLKHCDLCNKPLYEISSIINSKSNLNLNLKEFVCGDCISNYEIFMTEFVQEQQLKNKKQEPDVVMEPASKKIKNTKFWHVLNHISSKYNVRREVV</sequence>
<feature type="region of interest" description="Disordered" evidence="1">
    <location>
        <begin position="172"/>
        <end position="207"/>
    </location>
</feature>
<proteinExistence type="predicted"/>
<feature type="compositionally biased region" description="Polar residues" evidence="1">
    <location>
        <begin position="60"/>
        <end position="76"/>
    </location>
</feature>
<accession>H8WYT0</accession>
<dbReference type="OrthoDB" id="4076003at2759"/>
<evidence type="ECO:0000313" key="3">
    <source>
        <dbReference type="Proteomes" id="UP000005018"/>
    </source>
</evidence>
<dbReference type="eggNOG" id="ENOG502QW4R">
    <property type="taxonomic scope" value="Eukaryota"/>
</dbReference>
<gene>
    <name evidence="2" type="ORF">CORT_0A11770</name>
</gene>
<dbReference type="KEGG" id="cot:CORT_0A11770"/>
<dbReference type="EMBL" id="HE681719">
    <property type="protein sequence ID" value="CCG21562.1"/>
    <property type="molecule type" value="Genomic_DNA"/>
</dbReference>
<feature type="compositionally biased region" description="Polar residues" evidence="1">
    <location>
        <begin position="1"/>
        <end position="13"/>
    </location>
</feature>
<feature type="compositionally biased region" description="Low complexity" evidence="1">
    <location>
        <begin position="186"/>
        <end position="201"/>
    </location>
</feature>
<evidence type="ECO:0000313" key="2">
    <source>
        <dbReference type="EMBL" id="CCG21562.1"/>
    </source>
</evidence>
<keyword evidence="3" id="KW-1185">Reference proteome</keyword>
<reference evidence="2 3" key="1">
    <citation type="journal article" date="2012" name="PLoS ONE">
        <title>Sequence and analysis of the genome of the pathogenic yeast Candida orthopsilosis.</title>
        <authorList>
            <person name="Riccombeni A."/>
            <person name="Vidanes G."/>
            <person name="Proux-Wera E."/>
            <person name="Wolfe K.H."/>
            <person name="Butler G."/>
        </authorList>
    </citation>
    <scope>NUCLEOTIDE SEQUENCE [LARGE SCALE GENOMIC DNA]</scope>
    <source>
        <strain evidence="2 3">Co 90-125</strain>
    </source>
</reference>
<dbReference type="HOGENOM" id="CLU_068928_0_0_1"/>
<dbReference type="Proteomes" id="UP000005018">
    <property type="component" value="Chromosome 1"/>
</dbReference>
<evidence type="ECO:0000256" key="1">
    <source>
        <dbReference type="SAM" id="MobiDB-lite"/>
    </source>
</evidence>
<organism evidence="2 3">
    <name type="scientific">Candida orthopsilosis (strain 90-125)</name>
    <name type="common">Yeast</name>
    <dbReference type="NCBI Taxonomy" id="1136231"/>
    <lineage>
        <taxon>Eukaryota</taxon>
        <taxon>Fungi</taxon>
        <taxon>Dikarya</taxon>
        <taxon>Ascomycota</taxon>
        <taxon>Saccharomycotina</taxon>
        <taxon>Pichiomycetes</taxon>
        <taxon>Debaryomycetaceae</taxon>
        <taxon>Candida/Lodderomyces clade</taxon>
        <taxon>Candida</taxon>
    </lineage>
</organism>